<feature type="transmembrane region" description="Helical" evidence="1">
    <location>
        <begin position="5"/>
        <end position="23"/>
    </location>
</feature>
<sequence length="152" mass="18019">MKKRIIVITVILCMVVGFLYLQYGRDVKVISTMNTASGNCYEMDLTVAVNRLFIMDQEKFAEELIDRCIANDFHKVEFSYDVMGYPNRLRVKVYLNETGNRHFTIYYDVNEGNRFDYNIKDNPEIFESMLIRNDLIMLKCYYLDGVENGFFY</sequence>
<proteinExistence type="predicted"/>
<protein>
    <submittedName>
        <fullName evidence="2">Uncharacterized protein</fullName>
    </submittedName>
</protein>
<keyword evidence="1" id="KW-1133">Transmembrane helix</keyword>
<gene>
    <name evidence="2" type="ORF">H9913_04475</name>
</gene>
<dbReference type="AlphaFoldDB" id="A0A9D2RBC6"/>
<evidence type="ECO:0000313" key="2">
    <source>
        <dbReference type="EMBL" id="HJD39261.1"/>
    </source>
</evidence>
<dbReference type="EMBL" id="DWUX01000081">
    <property type="protein sequence ID" value="HJD39261.1"/>
    <property type="molecule type" value="Genomic_DNA"/>
</dbReference>
<keyword evidence="1" id="KW-0472">Membrane</keyword>
<reference evidence="2" key="1">
    <citation type="journal article" date="2021" name="PeerJ">
        <title>Extensive microbial diversity within the chicken gut microbiome revealed by metagenomics and culture.</title>
        <authorList>
            <person name="Gilroy R."/>
            <person name="Ravi A."/>
            <person name="Getino M."/>
            <person name="Pursley I."/>
            <person name="Horton D.L."/>
            <person name="Alikhan N.F."/>
            <person name="Baker D."/>
            <person name="Gharbi K."/>
            <person name="Hall N."/>
            <person name="Watson M."/>
            <person name="Adriaenssens E.M."/>
            <person name="Foster-Nyarko E."/>
            <person name="Jarju S."/>
            <person name="Secka A."/>
            <person name="Antonio M."/>
            <person name="Oren A."/>
            <person name="Chaudhuri R.R."/>
            <person name="La Ragione R."/>
            <person name="Hildebrand F."/>
            <person name="Pallen M.J."/>
        </authorList>
    </citation>
    <scope>NUCLEOTIDE SEQUENCE</scope>
    <source>
        <strain evidence="2">ChiW19-6364</strain>
    </source>
</reference>
<dbReference type="Proteomes" id="UP000823850">
    <property type="component" value="Unassembled WGS sequence"/>
</dbReference>
<name>A0A9D2RBC6_9FIRM</name>
<comment type="caution">
    <text evidence="2">The sequence shown here is derived from an EMBL/GenBank/DDBJ whole genome shotgun (WGS) entry which is preliminary data.</text>
</comment>
<evidence type="ECO:0000256" key="1">
    <source>
        <dbReference type="SAM" id="Phobius"/>
    </source>
</evidence>
<reference evidence="2" key="2">
    <citation type="submission" date="2021-04" db="EMBL/GenBank/DDBJ databases">
        <authorList>
            <person name="Gilroy R."/>
        </authorList>
    </citation>
    <scope>NUCLEOTIDE SEQUENCE</scope>
    <source>
        <strain evidence="2">ChiW19-6364</strain>
    </source>
</reference>
<evidence type="ECO:0000313" key="3">
    <source>
        <dbReference type="Proteomes" id="UP000823850"/>
    </source>
</evidence>
<keyword evidence="1" id="KW-0812">Transmembrane</keyword>
<accession>A0A9D2RBC6</accession>
<organism evidence="2 3">
    <name type="scientific">Candidatus Blautia stercoripullorum</name>
    <dbReference type="NCBI Taxonomy" id="2838502"/>
    <lineage>
        <taxon>Bacteria</taxon>
        <taxon>Bacillati</taxon>
        <taxon>Bacillota</taxon>
        <taxon>Clostridia</taxon>
        <taxon>Lachnospirales</taxon>
        <taxon>Lachnospiraceae</taxon>
        <taxon>Blautia</taxon>
    </lineage>
</organism>